<dbReference type="EMBL" id="AQGV01000011">
    <property type="protein sequence ID" value="MBE0366980.1"/>
    <property type="molecule type" value="Genomic_DNA"/>
</dbReference>
<protein>
    <recommendedName>
        <fullName evidence="6">Fibrinogen C-terminal domain-containing protein</fullName>
    </recommendedName>
</protein>
<dbReference type="PANTHER" id="PTHR16146">
    <property type="entry name" value="INTELECTIN"/>
    <property type="match status" value="1"/>
</dbReference>
<evidence type="ECO:0000256" key="3">
    <source>
        <dbReference type="ARBA" id="ARBA00022737"/>
    </source>
</evidence>
<keyword evidence="2" id="KW-0430">Lectin</keyword>
<dbReference type="Gene3D" id="2.60.120.260">
    <property type="entry name" value="Galactose-binding domain-like"/>
    <property type="match status" value="1"/>
</dbReference>
<dbReference type="PANTHER" id="PTHR16146:SF46">
    <property type="entry name" value="INTELECTIN-1A-RELATED"/>
    <property type="match status" value="1"/>
</dbReference>
<evidence type="ECO:0000259" key="6">
    <source>
        <dbReference type="PROSITE" id="PS51406"/>
    </source>
</evidence>
<dbReference type="Pfam" id="PF00754">
    <property type="entry name" value="F5_F8_type_C"/>
    <property type="match status" value="1"/>
</dbReference>
<reference evidence="7 8" key="1">
    <citation type="submission" date="2015-03" db="EMBL/GenBank/DDBJ databases">
        <title>Genome sequence of Pseudoalteromonas aurantia.</title>
        <authorList>
            <person name="Xie B.-B."/>
            <person name="Rong J.-C."/>
            <person name="Qin Q.-L."/>
            <person name="Zhang Y.-Z."/>
        </authorList>
    </citation>
    <scope>NUCLEOTIDE SEQUENCE [LARGE SCALE GENOMIC DNA]</scope>
    <source>
        <strain evidence="7 8">208</strain>
    </source>
</reference>
<keyword evidence="3" id="KW-0677">Repeat</keyword>
<dbReference type="PROSITE" id="PS51406">
    <property type="entry name" value="FIBRINOGEN_C_2"/>
    <property type="match status" value="1"/>
</dbReference>
<dbReference type="InterPro" id="IPR014716">
    <property type="entry name" value="Fibrinogen_a/b/g_C_1"/>
</dbReference>
<keyword evidence="4" id="KW-0106">Calcium</keyword>
<gene>
    <name evidence="7" type="ORF">PAUR_a0261</name>
</gene>
<evidence type="ECO:0000256" key="1">
    <source>
        <dbReference type="ARBA" id="ARBA00022723"/>
    </source>
</evidence>
<dbReference type="Gene3D" id="3.90.215.10">
    <property type="entry name" value="Gamma Fibrinogen, chain A, domain 1"/>
    <property type="match status" value="1"/>
</dbReference>
<dbReference type="SUPFAM" id="SSF56496">
    <property type="entry name" value="Fibrinogen C-terminal domain-like"/>
    <property type="match status" value="1"/>
</dbReference>
<dbReference type="Gene3D" id="2.60.120.1000">
    <property type="match status" value="1"/>
</dbReference>
<evidence type="ECO:0000313" key="7">
    <source>
        <dbReference type="EMBL" id="MBE0366980.1"/>
    </source>
</evidence>
<accession>A0ABR9E9P6</accession>
<evidence type="ECO:0000256" key="5">
    <source>
        <dbReference type="ARBA" id="ARBA00023157"/>
    </source>
</evidence>
<dbReference type="Proteomes" id="UP000615755">
    <property type="component" value="Unassembled WGS sequence"/>
</dbReference>
<organism evidence="7 8">
    <name type="scientific">Pseudoalteromonas aurantia 208</name>
    <dbReference type="NCBI Taxonomy" id="1314867"/>
    <lineage>
        <taxon>Bacteria</taxon>
        <taxon>Pseudomonadati</taxon>
        <taxon>Pseudomonadota</taxon>
        <taxon>Gammaproteobacteria</taxon>
        <taxon>Alteromonadales</taxon>
        <taxon>Pseudoalteromonadaceae</taxon>
        <taxon>Pseudoalteromonas</taxon>
    </lineage>
</organism>
<dbReference type="InterPro" id="IPR002181">
    <property type="entry name" value="Fibrinogen_a/b/g_C_dom"/>
</dbReference>
<dbReference type="InterPro" id="IPR036056">
    <property type="entry name" value="Fibrinogen-like_C"/>
</dbReference>
<keyword evidence="5" id="KW-1015">Disulfide bond</keyword>
<dbReference type="InterPro" id="IPR000421">
    <property type="entry name" value="FA58C"/>
</dbReference>
<keyword evidence="1" id="KW-0479">Metal-binding</keyword>
<proteinExistence type="predicted"/>
<dbReference type="SUPFAM" id="SSF49785">
    <property type="entry name" value="Galactose-binding domain-like"/>
    <property type="match status" value="1"/>
</dbReference>
<dbReference type="InterPro" id="IPR008160">
    <property type="entry name" value="Collagen"/>
</dbReference>
<name>A0ABR9E9P6_9GAMM</name>
<evidence type="ECO:0000256" key="4">
    <source>
        <dbReference type="ARBA" id="ARBA00022837"/>
    </source>
</evidence>
<dbReference type="InterPro" id="IPR008979">
    <property type="entry name" value="Galactose-bd-like_sf"/>
</dbReference>
<comment type="caution">
    <text evidence="7">The sequence shown here is derived from an EMBL/GenBank/DDBJ whole genome shotgun (WGS) entry which is preliminary data.</text>
</comment>
<dbReference type="NCBIfam" id="NF040941">
    <property type="entry name" value="GGGWT_bact"/>
    <property type="match status" value="2"/>
</dbReference>
<dbReference type="RefSeq" id="WP_192506454.1">
    <property type="nucleotide sequence ID" value="NZ_AQGV01000011.1"/>
</dbReference>
<keyword evidence="8" id="KW-1185">Reference proteome</keyword>
<sequence>MILGGLNPTDANDALLDLDNDNAANLNEFLAATDPNDPTSTPSLFPHYFNSNVEVAGAIRLVPSASEPINCTSIHEGSIYYSKLERKVFICDGNLWAEFKGAQGEQGIQGVQGIQGTQGVQGIQGETGDIGPIGIPGTQGVQGIQGIQGVQGVPGTTHWNDGANTVSTNVKVGVGTTSPSAALEVIGNAIADTPTLPNHLVTKQYVDAVNTDLLTKYNTLLAQLTTLNKQVFPSDGISCASILAQNPNAPSNIYLIDADGPGGEAAQQYFCDMQNVDASRPTLPGQTTGEGDNIALVHTNALLPNSYRASGTVNAFSPAGAFDGHLYYTDPNAKINPHAGNLITHGIWLGPTPSDEWLQVNFGKKTVITGFKTQVTTHFAESSPRTPKDVIFQVSDDGVNFVDHEHITMEKGTANVTLNRAAFGKYFRLLTLTTHGSTDYTQIDEMEYYGFFVEEHTTPPVSQGTTCQSIQANNSSAASGYFHMDPDGAGGLPAFTTYCDMDLKGGGWTLVGIRYVPGKAYDHINDFDVLFTETANITSFDDNYHLGDAQWQYLKNNSQELLLSMNDVGIYALADISTLKNANCIPLADTLGRLPNKTGEHQFRLFWHETSGCSGVGTDYSMLNYHNIYNYTGDVYKDTNITTYVVDNTTYIYVR</sequence>
<dbReference type="Pfam" id="PF01391">
    <property type="entry name" value="Collagen"/>
    <property type="match status" value="1"/>
</dbReference>
<feature type="domain" description="Fibrinogen C-terminal" evidence="6">
    <location>
        <begin position="458"/>
        <end position="514"/>
    </location>
</feature>
<evidence type="ECO:0000256" key="2">
    <source>
        <dbReference type="ARBA" id="ARBA00022734"/>
    </source>
</evidence>
<evidence type="ECO:0000313" key="8">
    <source>
        <dbReference type="Proteomes" id="UP000615755"/>
    </source>
</evidence>